<evidence type="ECO:0000259" key="1">
    <source>
        <dbReference type="Pfam" id="PF13026"/>
    </source>
</evidence>
<name>A0AAX2ZFM5_9FIRM</name>
<dbReference type="RefSeq" id="WP_074914719.1">
    <property type="nucleotide sequence ID" value="NZ_CP081135.1"/>
</dbReference>
<sequence length="130" mass="14723">MKKLRLLLMITLGCVMLGGCSSNKLSDDFNEEELKTTTKEVIQRLCNEEYDKIKEMSGKELIDAGVTEKIKEVWEPMAKDLGKFHSFDKEAVVGNGDQATVVIISKFENGNVKFTISYNKDMKLTGFYIK</sequence>
<dbReference type="Pfam" id="PF13026">
    <property type="entry name" value="DUF3887"/>
    <property type="match status" value="1"/>
</dbReference>
<dbReference type="InterPro" id="IPR024981">
    <property type="entry name" value="DUF3887"/>
</dbReference>
<keyword evidence="3" id="KW-1185">Reference proteome</keyword>
<organism evidence="2 3">
    <name type="scientific">Terrisporobacter hibernicus</name>
    <dbReference type="NCBI Taxonomy" id="2813371"/>
    <lineage>
        <taxon>Bacteria</taxon>
        <taxon>Bacillati</taxon>
        <taxon>Bacillota</taxon>
        <taxon>Clostridia</taxon>
        <taxon>Peptostreptococcales</taxon>
        <taxon>Peptostreptococcaceae</taxon>
        <taxon>Terrisporobacter</taxon>
    </lineage>
</organism>
<reference evidence="2 3" key="1">
    <citation type="journal article" date="2023" name="Int. J. Syst. Evol. Microbiol.">
        <title>Terrisporobacter hibernicus sp. nov., isolated from bovine faeces in Northern Ireland.</title>
        <authorList>
            <person name="Mitchell M."/>
            <person name="Nguyen S.V."/>
            <person name="Connor M."/>
            <person name="Fairley D.J."/>
            <person name="Donoghue O."/>
            <person name="Marshall H."/>
            <person name="Koolman L."/>
            <person name="McMullan G."/>
            <person name="Schaffer K.E."/>
            <person name="McGrath J.W."/>
            <person name="Fanning S."/>
        </authorList>
    </citation>
    <scope>NUCLEOTIDE SEQUENCE [LARGE SCALE GENOMIC DNA]</scope>
    <source>
        <strain evidence="2 3">MCA3</strain>
    </source>
</reference>
<dbReference type="EMBL" id="CP081135">
    <property type="protein sequence ID" value="UEL46507.1"/>
    <property type="molecule type" value="Genomic_DNA"/>
</dbReference>
<proteinExistence type="predicted"/>
<dbReference type="AlphaFoldDB" id="A0AAX2ZFM5"/>
<protein>
    <submittedName>
        <fullName evidence="2">DUF3887 domain-containing protein</fullName>
    </submittedName>
</protein>
<feature type="domain" description="DUF3887" evidence="1">
    <location>
        <begin position="39"/>
        <end position="127"/>
    </location>
</feature>
<dbReference type="Proteomes" id="UP001198983">
    <property type="component" value="Chromosome"/>
</dbReference>
<dbReference type="KEGG" id="tem:JW646_12745"/>
<evidence type="ECO:0000313" key="3">
    <source>
        <dbReference type="Proteomes" id="UP001198983"/>
    </source>
</evidence>
<gene>
    <name evidence="2" type="ORF">JW646_12745</name>
</gene>
<dbReference type="PROSITE" id="PS51257">
    <property type="entry name" value="PROKAR_LIPOPROTEIN"/>
    <property type="match status" value="1"/>
</dbReference>
<accession>A0AAX2ZFM5</accession>
<evidence type="ECO:0000313" key="2">
    <source>
        <dbReference type="EMBL" id="UEL46507.1"/>
    </source>
</evidence>
<dbReference type="Gene3D" id="3.10.450.590">
    <property type="match status" value="1"/>
</dbReference>